<evidence type="ECO:0000259" key="8">
    <source>
        <dbReference type="SMART" id="SM00905"/>
    </source>
</evidence>
<evidence type="ECO:0000256" key="2">
    <source>
        <dbReference type="ARBA" id="ARBA00005013"/>
    </source>
</evidence>
<proteinExistence type="inferred from homology"/>
<dbReference type="PANTHER" id="PTHR42844">
    <property type="entry name" value="DIHYDRONEOPTERIN ALDOLASE 1-RELATED"/>
    <property type="match status" value="1"/>
</dbReference>
<feature type="domain" description="Dihydroneopterin aldolase/epimerase" evidence="8">
    <location>
        <begin position="29"/>
        <end position="137"/>
    </location>
</feature>
<keyword evidence="10" id="KW-1185">Reference proteome</keyword>
<dbReference type="GO" id="GO:0005737">
    <property type="term" value="C:cytoplasm"/>
    <property type="evidence" value="ECO:0007669"/>
    <property type="project" value="TreeGrafter"/>
</dbReference>
<comment type="catalytic activity">
    <reaction evidence="1">
        <text>7,8-dihydroneopterin = 6-hydroxymethyl-7,8-dihydropterin + glycolaldehyde</text>
        <dbReference type="Rhea" id="RHEA:10540"/>
        <dbReference type="ChEBI" id="CHEBI:17001"/>
        <dbReference type="ChEBI" id="CHEBI:17071"/>
        <dbReference type="ChEBI" id="CHEBI:44841"/>
        <dbReference type="EC" id="4.1.2.25"/>
    </reaction>
</comment>
<dbReference type="GO" id="GO:0046656">
    <property type="term" value="P:folic acid biosynthetic process"/>
    <property type="evidence" value="ECO:0007669"/>
    <property type="project" value="UniProtKB-KW"/>
</dbReference>
<dbReference type="EMBL" id="FZOY01000002">
    <property type="protein sequence ID" value="SNS57810.1"/>
    <property type="molecule type" value="Genomic_DNA"/>
</dbReference>
<dbReference type="SMART" id="SM00905">
    <property type="entry name" value="FolB"/>
    <property type="match status" value="1"/>
</dbReference>
<dbReference type="EC" id="4.1.2.25" evidence="4"/>
<comment type="similarity">
    <text evidence="3">Belongs to the DHNA family.</text>
</comment>
<evidence type="ECO:0000313" key="9">
    <source>
        <dbReference type="EMBL" id="SNS57810.1"/>
    </source>
</evidence>
<evidence type="ECO:0000256" key="1">
    <source>
        <dbReference type="ARBA" id="ARBA00001353"/>
    </source>
</evidence>
<evidence type="ECO:0000256" key="3">
    <source>
        <dbReference type="ARBA" id="ARBA00005708"/>
    </source>
</evidence>
<evidence type="ECO:0000256" key="7">
    <source>
        <dbReference type="ARBA" id="ARBA00032903"/>
    </source>
</evidence>
<dbReference type="SUPFAM" id="SSF55620">
    <property type="entry name" value="Tetrahydrobiopterin biosynthesis enzymes-like"/>
    <property type="match status" value="1"/>
</dbReference>
<reference evidence="9 10" key="1">
    <citation type="submission" date="2017-06" db="EMBL/GenBank/DDBJ databases">
        <authorList>
            <person name="Kim H.J."/>
            <person name="Triplett B.A."/>
        </authorList>
    </citation>
    <scope>NUCLEOTIDE SEQUENCE [LARGE SCALE GENOMIC DNA]</scope>
    <source>
        <strain evidence="9 10">DSM 29339</strain>
    </source>
</reference>
<dbReference type="GO" id="GO:0004150">
    <property type="term" value="F:dihydroneopterin aldolase activity"/>
    <property type="evidence" value="ECO:0007669"/>
    <property type="project" value="UniProtKB-EC"/>
</dbReference>
<keyword evidence="6" id="KW-0456">Lyase</keyword>
<evidence type="ECO:0000313" key="10">
    <source>
        <dbReference type="Proteomes" id="UP000198426"/>
    </source>
</evidence>
<dbReference type="InterPro" id="IPR006156">
    <property type="entry name" value="Dihydroneopterin_aldolase"/>
</dbReference>
<protein>
    <recommendedName>
        <fullName evidence="4">dihydroneopterin aldolase</fullName>
        <ecNumber evidence="4">4.1.2.25</ecNumber>
    </recommendedName>
    <alternativeName>
        <fullName evidence="7">7,8-dihydroneopterin aldolase</fullName>
    </alternativeName>
</protein>
<sequence length="304" mass="33407">MTTDITLAFAHPESRASATAPADAPRDRISLRDYIRTVEIGAFQEERGVEQRLRFNVVVEVGHAAAPLADDVDRILSYDAITEAIDASLAAERLSLLETLAERIAERLLGEPRARRVFVRIEKLDRGPYALGVEIERSRAVVRPAEPEPDRYSRPLVLHLSNAAIADKRLPGWLDQIERLKRPVVLTVGMPDAATPVAGASMPQRRIDLLALEQNAWVLAARDRRCIVVNSRTEITHAIHAGRIVVWAPSKIVLDAVEGPDAGPREAAALSGWFARSLEAERFIGLGAEVPRGDLLALEDELAL</sequence>
<dbReference type="RefSeq" id="WP_089232445.1">
    <property type="nucleotide sequence ID" value="NZ_FZOY01000002.1"/>
</dbReference>
<organism evidence="9 10">
    <name type="scientific">Tropicimonas sediminicola</name>
    <dbReference type="NCBI Taxonomy" id="1031541"/>
    <lineage>
        <taxon>Bacteria</taxon>
        <taxon>Pseudomonadati</taxon>
        <taxon>Pseudomonadota</taxon>
        <taxon>Alphaproteobacteria</taxon>
        <taxon>Rhodobacterales</taxon>
        <taxon>Roseobacteraceae</taxon>
        <taxon>Tropicimonas</taxon>
    </lineage>
</organism>
<dbReference type="Pfam" id="PF02152">
    <property type="entry name" value="FolB"/>
    <property type="match status" value="1"/>
</dbReference>
<dbReference type="Proteomes" id="UP000198426">
    <property type="component" value="Unassembled WGS sequence"/>
</dbReference>
<dbReference type="InterPro" id="IPR043133">
    <property type="entry name" value="GTP-CH-I_C/QueF"/>
</dbReference>
<dbReference type="AlphaFoldDB" id="A0A239FLR0"/>
<evidence type="ECO:0000256" key="4">
    <source>
        <dbReference type="ARBA" id="ARBA00013043"/>
    </source>
</evidence>
<accession>A0A239FLR0</accession>
<name>A0A239FLR0_9RHOB</name>
<dbReference type="PANTHER" id="PTHR42844:SF1">
    <property type="entry name" value="DIHYDRONEOPTERIN ALDOLASE 1-RELATED"/>
    <property type="match status" value="1"/>
</dbReference>
<gene>
    <name evidence="9" type="ORF">SAMN05421757_102740</name>
</gene>
<evidence type="ECO:0000256" key="6">
    <source>
        <dbReference type="ARBA" id="ARBA00023239"/>
    </source>
</evidence>
<evidence type="ECO:0000256" key="5">
    <source>
        <dbReference type="ARBA" id="ARBA00022909"/>
    </source>
</evidence>
<dbReference type="OrthoDB" id="7678026at2"/>
<keyword evidence="5" id="KW-0289">Folate biosynthesis</keyword>
<comment type="pathway">
    <text evidence="2">Cofactor biosynthesis; tetrahydrofolate biosynthesis; 2-amino-4-hydroxy-6-hydroxymethyl-7,8-dihydropteridine diphosphate from 7,8-dihydroneopterin triphosphate: step 3/4.</text>
</comment>
<dbReference type="InterPro" id="IPR006157">
    <property type="entry name" value="FolB_dom"/>
</dbReference>
<dbReference type="Gene3D" id="3.30.1130.10">
    <property type="match status" value="1"/>
</dbReference>